<dbReference type="OrthoDB" id="580775at2"/>
<keyword evidence="1" id="KW-0521">NADP</keyword>
<dbReference type="GO" id="GO:0008218">
    <property type="term" value="P:bioluminescence"/>
    <property type="evidence" value="ECO:0007669"/>
    <property type="project" value="InterPro"/>
</dbReference>
<proteinExistence type="predicted"/>
<dbReference type="GO" id="GO:0003995">
    <property type="term" value="F:acyl-CoA dehydrogenase activity"/>
    <property type="evidence" value="ECO:0007669"/>
    <property type="project" value="InterPro"/>
</dbReference>
<dbReference type="EMBL" id="SLXQ01000001">
    <property type="protein sequence ID" value="TCP57058.1"/>
    <property type="molecule type" value="Genomic_DNA"/>
</dbReference>
<protein>
    <submittedName>
        <fullName evidence="2">Acyl-CoA reductase LuxC</fullName>
    </submittedName>
</protein>
<dbReference type="AlphaFoldDB" id="A0A4R2R5L6"/>
<comment type="caution">
    <text evidence="2">The sequence shown here is derived from an EMBL/GenBank/DDBJ whole genome shotgun (WGS) entry which is preliminary data.</text>
</comment>
<reference evidence="2 3" key="1">
    <citation type="submission" date="2019-03" db="EMBL/GenBank/DDBJ databases">
        <title>Genomic Encyclopedia of Type Strains, Phase IV (KMG-IV): sequencing the most valuable type-strain genomes for metagenomic binning, comparative biology and taxonomic classification.</title>
        <authorList>
            <person name="Goeker M."/>
        </authorList>
    </citation>
    <scope>NUCLEOTIDE SEQUENCE [LARGE SCALE GENOMIC DNA]</scope>
    <source>
        <strain evidence="2 3">DSM 45765</strain>
    </source>
</reference>
<name>A0A4R2R5L6_9PSEU</name>
<evidence type="ECO:0000256" key="1">
    <source>
        <dbReference type="ARBA" id="ARBA00022857"/>
    </source>
</evidence>
<dbReference type="InterPro" id="IPR008670">
    <property type="entry name" value="CoA_reduct_LuxC"/>
</dbReference>
<gene>
    <name evidence="2" type="ORF">EV191_1011010</name>
</gene>
<keyword evidence="3" id="KW-1185">Reference proteome</keyword>
<dbReference type="Pfam" id="PF05893">
    <property type="entry name" value="LuxC"/>
    <property type="match status" value="1"/>
</dbReference>
<evidence type="ECO:0000313" key="2">
    <source>
        <dbReference type="EMBL" id="TCP57058.1"/>
    </source>
</evidence>
<sequence length="403" mass="43384">MRQLFPAPAETTAERVVAELSGENPLRFGDERVIDFLGKLARRLLAPDTARAYPELAALGFFLRPGELRKVLDTAPAPDGGYRFPRGLCFHVPPANVDTMFVYSWALSALAGNPNIVRVSPRVSGAGAVLLDALAEIADSAEPAVASTQRMVSYPRDPAATGAFSAACELRVLWGGDRAINELREHRLAPNARDLTFPDRASFAVISLAGWQAASAAERRAAVEAFYADAYWFDQAACASPRAVYWIGAGEMAEARDEFNALLAEIVALRGYALEPAMAVEQRVAGYGLAADGRVRGLDFGAGVATVDLADPADPPRQWLAAGTFAHTALSNLTELAGLVRRTDQTLIQFGCTEDELAEFVAAAAGKGIDRIVPFGSALRFDPIWDGYDLLREFSRLVTVRAR</sequence>
<evidence type="ECO:0000313" key="3">
    <source>
        <dbReference type="Proteomes" id="UP000294911"/>
    </source>
</evidence>
<accession>A0A4R2R5L6</accession>
<dbReference type="RefSeq" id="WP_132875581.1">
    <property type="nucleotide sequence ID" value="NZ_SLXQ01000001.1"/>
</dbReference>
<dbReference type="Proteomes" id="UP000294911">
    <property type="component" value="Unassembled WGS sequence"/>
</dbReference>
<organism evidence="2 3">
    <name type="scientific">Tamaricihabitans halophyticus</name>
    <dbReference type="NCBI Taxonomy" id="1262583"/>
    <lineage>
        <taxon>Bacteria</taxon>
        <taxon>Bacillati</taxon>
        <taxon>Actinomycetota</taxon>
        <taxon>Actinomycetes</taxon>
        <taxon>Pseudonocardiales</taxon>
        <taxon>Pseudonocardiaceae</taxon>
        <taxon>Tamaricihabitans</taxon>
    </lineage>
</organism>